<feature type="non-terminal residue" evidence="1">
    <location>
        <position position="81"/>
    </location>
</feature>
<proteinExistence type="predicted"/>
<protein>
    <submittedName>
        <fullName evidence="1">16608_t:CDS:1</fullName>
    </submittedName>
</protein>
<dbReference type="EMBL" id="CAJVPU010030837">
    <property type="protein sequence ID" value="CAG8715184.1"/>
    <property type="molecule type" value="Genomic_DNA"/>
</dbReference>
<evidence type="ECO:0000313" key="1">
    <source>
        <dbReference type="EMBL" id="CAG8715184.1"/>
    </source>
</evidence>
<accession>A0ACA9PKX6</accession>
<organism evidence="1 2">
    <name type="scientific">Dentiscutata heterogama</name>
    <dbReference type="NCBI Taxonomy" id="1316150"/>
    <lineage>
        <taxon>Eukaryota</taxon>
        <taxon>Fungi</taxon>
        <taxon>Fungi incertae sedis</taxon>
        <taxon>Mucoromycota</taxon>
        <taxon>Glomeromycotina</taxon>
        <taxon>Glomeromycetes</taxon>
        <taxon>Diversisporales</taxon>
        <taxon>Gigasporaceae</taxon>
        <taxon>Dentiscutata</taxon>
    </lineage>
</organism>
<keyword evidence="2" id="KW-1185">Reference proteome</keyword>
<name>A0ACA9PKX6_9GLOM</name>
<reference evidence="1" key="1">
    <citation type="submission" date="2021-06" db="EMBL/GenBank/DDBJ databases">
        <authorList>
            <person name="Kallberg Y."/>
            <person name="Tangrot J."/>
            <person name="Rosling A."/>
        </authorList>
    </citation>
    <scope>NUCLEOTIDE SEQUENCE</scope>
    <source>
        <strain evidence="1">IL203A</strain>
    </source>
</reference>
<feature type="non-terminal residue" evidence="1">
    <location>
        <position position="1"/>
    </location>
</feature>
<gene>
    <name evidence="1" type="ORF">DHETER_LOCUS12500</name>
</gene>
<sequence length="81" mass="9435">PPKEAFNFQQHNANDKMSTQCDWSQFFHRLDFIIEFQGEFIFEELKAVVQELNKDQDSEMPQAFELQAGTSATIAISFIFN</sequence>
<dbReference type="Proteomes" id="UP000789702">
    <property type="component" value="Unassembled WGS sequence"/>
</dbReference>
<evidence type="ECO:0000313" key="2">
    <source>
        <dbReference type="Proteomes" id="UP000789702"/>
    </source>
</evidence>
<comment type="caution">
    <text evidence="1">The sequence shown here is derived from an EMBL/GenBank/DDBJ whole genome shotgun (WGS) entry which is preliminary data.</text>
</comment>